<dbReference type="Proteomes" id="UP001055247">
    <property type="component" value="Unassembled WGS sequence"/>
</dbReference>
<dbReference type="SUPFAM" id="SSF47473">
    <property type="entry name" value="EF-hand"/>
    <property type="match status" value="1"/>
</dbReference>
<evidence type="ECO:0000256" key="1">
    <source>
        <dbReference type="SAM" id="SignalP"/>
    </source>
</evidence>
<organism evidence="3 4">
    <name type="scientific">Methylobacterium hispanicum</name>
    <dbReference type="NCBI Taxonomy" id="270350"/>
    <lineage>
        <taxon>Bacteria</taxon>
        <taxon>Pseudomonadati</taxon>
        <taxon>Pseudomonadota</taxon>
        <taxon>Alphaproteobacteria</taxon>
        <taxon>Hyphomicrobiales</taxon>
        <taxon>Methylobacteriaceae</taxon>
        <taxon>Methylobacterium</taxon>
    </lineage>
</organism>
<dbReference type="EMBL" id="BPQO01000045">
    <property type="protein sequence ID" value="GJD92445.1"/>
    <property type="molecule type" value="Genomic_DNA"/>
</dbReference>
<dbReference type="PROSITE" id="PS50222">
    <property type="entry name" value="EF_HAND_2"/>
    <property type="match status" value="1"/>
</dbReference>
<feature type="chain" id="PRO_5043405616" description="EF-hand domain-containing protein" evidence="1">
    <location>
        <begin position="21"/>
        <end position="234"/>
    </location>
</feature>
<accession>A0AAV4ZZI0</accession>
<dbReference type="PROSITE" id="PS00018">
    <property type="entry name" value="EF_HAND_1"/>
    <property type="match status" value="1"/>
</dbReference>
<name>A0AAV4ZZI0_9HYPH</name>
<comment type="caution">
    <text evidence="3">The sequence shown here is derived from an EMBL/GenBank/DDBJ whole genome shotgun (WGS) entry which is preliminary data.</text>
</comment>
<evidence type="ECO:0000313" key="3">
    <source>
        <dbReference type="EMBL" id="GJD92445.1"/>
    </source>
</evidence>
<dbReference type="Gene3D" id="1.10.238.10">
    <property type="entry name" value="EF-hand"/>
    <property type="match status" value="1"/>
</dbReference>
<proteinExistence type="predicted"/>
<dbReference type="InterPro" id="IPR002048">
    <property type="entry name" value="EF_hand_dom"/>
</dbReference>
<feature type="domain" description="EF-hand" evidence="2">
    <location>
        <begin position="26"/>
        <end position="61"/>
    </location>
</feature>
<sequence>MRAVLLHSFIALALSSPAAALFEPPTFDAAAELILAAADRDGDGIVTRGELDAATRRFRSEAGGQIERDWSALLRTVGVDPLARRLDVADVGRGVIHLQAMADADGDGDGVADVSEIRSFLRALPNGERRPTAELLASADANADGSVDDREIAGIKAEIEEFLTARLADEDRRESDALIERTSVVTEWLLHVQASAENARFRFEHVAAGSGHAPVRDLVADRQQASMPSPWAAN</sequence>
<protein>
    <recommendedName>
        <fullName evidence="2">EF-hand domain-containing protein</fullName>
    </recommendedName>
</protein>
<evidence type="ECO:0000313" key="4">
    <source>
        <dbReference type="Proteomes" id="UP001055247"/>
    </source>
</evidence>
<feature type="signal peptide" evidence="1">
    <location>
        <begin position="1"/>
        <end position="20"/>
    </location>
</feature>
<keyword evidence="4" id="KW-1185">Reference proteome</keyword>
<dbReference type="GO" id="GO:0005509">
    <property type="term" value="F:calcium ion binding"/>
    <property type="evidence" value="ECO:0007669"/>
    <property type="project" value="InterPro"/>
</dbReference>
<keyword evidence="1" id="KW-0732">Signal</keyword>
<dbReference type="AlphaFoldDB" id="A0AAV4ZZI0"/>
<reference evidence="3" key="1">
    <citation type="journal article" date="2016" name="Front. Microbiol.">
        <title>Genome Sequence of the Piezophilic, Mesophilic Sulfate-Reducing Bacterium Desulfovibrio indicus J2T.</title>
        <authorList>
            <person name="Cao J."/>
            <person name="Maignien L."/>
            <person name="Shao Z."/>
            <person name="Alain K."/>
            <person name="Jebbar M."/>
        </authorList>
    </citation>
    <scope>NUCLEOTIDE SEQUENCE</scope>
    <source>
        <strain evidence="3">DSM 16372</strain>
    </source>
</reference>
<dbReference type="RefSeq" id="WP_238232000.1">
    <property type="nucleotide sequence ID" value="NZ_BPQO01000045.1"/>
</dbReference>
<reference evidence="3" key="2">
    <citation type="submission" date="2021-08" db="EMBL/GenBank/DDBJ databases">
        <authorList>
            <person name="Tani A."/>
            <person name="Ola A."/>
            <person name="Ogura Y."/>
            <person name="Katsura K."/>
            <person name="Hayashi T."/>
        </authorList>
    </citation>
    <scope>NUCLEOTIDE SEQUENCE</scope>
    <source>
        <strain evidence="3">DSM 16372</strain>
    </source>
</reference>
<evidence type="ECO:0000259" key="2">
    <source>
        <dbReference type="PROSITE" id="PS50222"/>
    </source>
</evidence>
<dbReference type="InterPro" id="IPR011992">
    <property type="entry name" value="EF-hand-dom_pair"/>
</dbReference>
<gene>
    <name evidence="3" type="ORF">BHAOGJBA_5999</name>
</gene>
<dbReference type="InterPro" id="IPR018247">
    <property type="entry name" value="EF_Hand_1_Ca_BS"/>
</dbReference>